<dbReference type="EMBL" id="LSSN01002423">
    <property type="protein sequence ID" value="OMJ16172.1"/>
    <property type="molecule type" value="Genomic_DNA"/>
</dbReference>
<keyword evidence="5" id="KW-0156">Chromatin regulator</keyword>
<evidence type="ECO:0000256" key="4">
    <source>
        <dbReference type="ARBA" id="ARBA00022763"/>
    </source>
</evidence>
<dbReference type="GO" id="GO:0006335">
    <property type="term" value="P:DNA replication-dependent chromatin assembly"/>
    <property type="evidence" value="ECO:0007669"/>
    <property type="project" value="InterPro"/>
</dbReference>
<dbReference type="InterPro" id="IPR036322">
    <property type="entry name" value="WD40_repeat_dom_sf"/>
</dbReference>
<organism evidence="10 12">
    <name type="scientific">Smittium culicis</name>
    <dbReference type="NCBI Taxonomy" id="133412"/>
    <lineage>
        <taxon>Eukaryota</taxon>
        <taxon>Fungi</taxon>
        <taxon>Fungi incertae sedis</taxon>
        <taxon>Zoopagomycota</taxon>
        <taxon>Kickxellomycotina</taxon>
        <taxon>Harpellomycetes</taxon>
        <taxon>Harpellales</taxon>
        <taxon>Legeriomycetaceae</taxon>
        <taxon>Smittium</taxon>
    </lineage>
</organism>
<dbReference type="GO" id="GO:0006334">
    <property type="term" value="P:nucleosome assembly"/>
    <property type="evidence" value="ECO:0007669"/>
    <property type="project" value="TreeGrafter"/>
</dbReference>
<dbReference type="GO" id="GO:0006281">
    <property type="term" value="P:DNA repair"/>
    <property type="evidence" value="ECO:0007669"/>
    <property type="project" value="UniProtKB-KW"/>
</dbReference>
<dbReference type="OrthoDB" id="71227at2759"/>
<sequence length="426" mass="47535">MGVCWDPKNLYVATQSCDRTVQIYEVQKNIKPGEEIVKNIGHNFKFLSENFQSSIENESETIYRSDATVPKSPSNEFDINFEIDVETVSSPIKKRLEERETISELEKSDSNISGRSSTIGTATRKPEFKLFHDDNMNSFFRRLEFLPDGELLLAPSGVFKCAKTNSSDPKVKHQETVYGWDRCCLTGQPSLHLPGHTKATVVVKSCPVGFNEITNKHINESQCIETSEISSDKLSQIAAFEYKNVPIIPQKKRSDRIIVAIASLKDVAIYSISPYSNSEEQSKGSRNNAISFLGDLHYGSITDLAWTPDGMFLLITSTDGFVSIVSFDHEEFGKPFLCKIQDDDKSTLVPEIRKQVSVEVLIDNTSPLIECGTAAKNINNSGPADSEKDVINGDGAEEELPIKTFNVEVINRPPVKKRRVVPTKID</sequence>
<comment type="subcellular location">
    <subcellularLocation>
        <location evidence="1">Nucleus</location>
    </subcellularLocation>
</comment>
<evidence type="ECO:0000313" key="12">
    <source>
        <dbReference type="Proteomes" id="UP000187283"/>
    </source>
</evidence>
<evidence type="ECO:0000256" key="3">
    <source>
        <dbReference type="ARBA" id="ARBA00022737"/>
    </source>
</evidence>
<feature type="compositionally biased region" description="Basic and acidic residues" evidence="8">
    <location>
        <begin position="100"/>
        <end position="109"/>
    </location>
</feature>
<comment type="caution">
    <text evidence="10">The sequence shown here is derived from an EMBL/GenBank/DDBJ whole genome shotgun (WGS) entry which is preliminary data.</text>
</comment>
<evidence type="ECO:0000256" key="8">
    <source>
        <dbReference type="SAM" id="MobiDB-lite"/>
    </source>
</evidence>
<dbReference type="GO" id="GO:0005634">
    <property type="term" value="C:nucleus"/>
    <property type="evidence" value="ECO:0007669"/>
    <property type="project" value="UniProtKB-SubCell"/>
</dbReference>
<feature type="domain" description="CAF1B/HIR1 beta-propeller" evidence="9">
    <location>
        <begin position="117"/>
        <end position="331"/>
    </location>
</feature>
<dbReference type="PANTHER" id="PTHR15271:SF4">
    <property type="entry name" value="CHROMATIN ASSEMBLY FACTOR 1 SUBUNIT B"/>
    <property type="match status" value="1"/>
</dbReference>
<feature type="region of interest" description="Disordered" evidence="8">
    <location>
        <begin position="100"/>
        <end position="119"/>
    </location>
</feature>
<dbReference type="PANTHER" id="PTHR15271">
    <property type="entry name" value="CHROMATIN ASSEMBLY FACTOR 1 SUBUNIT B"/>
    <property type="match status" value="1"/>
</dbReference>
<dbReference type="Pfam" id="PF24105">
    <property type="entry name" value="Beta-prop_CAF1B_HIR1"/>
    <property type="match status" value="1"/>
</dbReference>
<evidence type="ECO:0000313" key="11">
    <source>
        <dbReference type="EMBL" id="OMJ18082.1"/>
    </source>
</evidence>
<dbReference type="InterPro" id="IPR015943">
    <property type="entry name" value="WD40/YVTN_repeat-like_dom_sf"/>
</dbReference>
<dbReference type="SUPFAM" id="SSF50978">
    <property type="entry name" value="WD40 repeat-like"/>
    <property type="match status" value="1"/>
</dbReference>
<reference evidence="10 12" key="1">
    <citation type="submission" date="2017-01" db="EMBL/GenBank/DDBJ databases">
        <authorList>
            <person name="Mah S.A."/>
            <person name="Swanson W.J."/>
            <person name="Moy G.W."/>
            <person name="Vacquier V.D."/>
        </authorList>
    </citation>
    <scope>NUCLEOTIDE SEQUENCE [LARGE SCALE GENOMIC DNA]</scope>
    <source>
        <strain evidence="10 12">GSMNP</strain>
    </source>
</reference>
<name>A0A1R1XNJ7_9FUNG</name>
<keyword evidence="3" id="KW-0677">Repeat</keyword>
<proteinExistence type="predicted"/>
<keyword evidence="7" id="KW-0539">Nucleus</keyword>
<dbReference type="AlphaFoldDB" id="A0A1R1XNJ7"/>
<keyword evidence="12" id="KW-1185">Reference proteome</keyword>
<dbReference type="GO" id="GO:0033186">
    <property type="term" value="C:CAF-1 complex"/>
    <property type="evidence" value="ECO:0007669"/>
    <property type="project" value="TreeGrafter"/>
</dbReference>
<evidence type="ECO:0000256" key="7">
    <source>
        <dbReference type="ARBA" id="ARBA00023242"/>
    </source>
</evidence>
<dbReference type="Proteomes" id="UP000187283">
    <property type="component" value="Unassembled WGS sequence"/>
</dbReference>
<dbReference type="Gene3D" id="2.130.10.10">
    <property type="entry name" value="YVTN repeat-like/Quinoprotein amine dehydrogenase"/>
    <property type="match status" value="1"/>
</dbReference>
<dbReference type="EMBL" id="LSSN01001848">
    <property type="protein sequence ID" value="OMJ18082.1"/>
    <property type="molecule type" value="Genomic_DNA"/>
</dbReference>
<evidence type="ECO:0000256" key="1">
    <source>
        <dbReference type="ARBA" id="ARBA00004123"/>
    </source>
</evidence>
<evidence type="ECO:0000313" key="10">
    <source>
        <dbReference type="EMBL" id="OMJ16172.1"/>
    </source>
</evidence>
<accession>A0A1R1XNJ7</accession>
<evidence type="ECO:0000256" key="6">
    <source>
        <dbReference type="ARBA" id="ARBA00023204"/>
    </source>
</evidence>
<protein>
    <submittedName>
        <fullName evidence="10">Chromatin assembly factor 1 subunit B</fullName>
    </submittedName>
</protein>
<keyword evidence="2" id="KW-0853">WD repeat</keyword>
<dbReference type="InterPro" id="IPR045145">
    <property type="entry name" value="PTHR15271"/>
</dbReference>
<evidence type="ECO:0000259" key="9">
    <source>
        <dbReference type="Pfam" id="PF24105"/>
    </source>
</evidence>
<evidence type="ECO:0000256" key="5">
    <source>
        <dbReference type="ARBA" id="ARBA00022853"/>
    </source>
</evidence>
<keyword evidence="6" id="KW-0234">DNA repair</keyword>
<keyword evidence="4" id="KW-0227">DNA damage</keyword>
<evidence type="ECO:0000256" key="2">
    <source>
        <dbReference type="ARBA" id="ARBA00022574"/>
    </source>
</evidence>
<dbReference type="InterPro" id="IPR055410">
    <property type="entry name" value="Beta-prop_CAF1B_HIR1"/>
</dbReference>
<feature type="compositionally biased region" description="Polar residues" evidence="8">
    <location>
        <begin position="110"/>
        <end position="119"/>
    </location>
</feature>
<dbReference type="STRING" id="133412.A0A1R1XNJ7"/>
<gene>
    <name evidence="11" type="ORF">AYI70_g5566</name>
    <name evidence="10" type="ORF">AYI70_g6776</name>
</gene>